<comment type="caution">
    <text evidence="8">The sequence shown here is derived from an EMBL/GenBank/DDBJ whole genome shotgun (WGS) entry which is preliminary data.</text>
</comment>
<feature type="region of interest" description="Disordered" evidence="6">
    <location>
        <begin position="413"/>
        <end position="484"/>
    </location>
</feature>
<feature type="compositionally biased region" description="Basic residues" evidence="6">
    <location>
        <begin position="625"/>
        <end position="639"/>
    </location>
</feature>
<dbReference type="PANTHER" id="PTHR35779">
    <property type="entry name" value="PH-RESPONSE REGULATOR PROTEIN PALH/RIM21"/>
    <property type="match status" value="1"/>
</dbReference>
<dbReference type="GO" id="GO:0071467">
    <property type="term" value="P:cellular response to pH"/>
    <property type="evidence" value="ECO:0007669"/>
    <property type="project" value="TreeGrafter"/>
</dbReference>
<feature type="transmembrane region" description="Helical" evidence="7">
    <location>
        <begin position="320"/>
        <end position="344"/>
    </location>
</feature>
<feature type="transmembrane region" description="Helical" evidence="7">
    <location>
        <begin position="243"/>
        <end position="266"/>
    </location>
</feature>
<dbReference type="OrthoDB" id="5393256at2759"/>
<evidence type="ECO:0000256" key="7">
    <source>
        <dbReference type="SAM" id="Phobius"/>
    </source>
</evidence>
<name>A0A9P4YW72_9HYPO</name>
<sequence length="729" mass="77964">MTTTAMATAMAAATAPLTSTICAGGAAAMTTLPVNAVLYLGDGWEPYTLTQQGVYEVPACRTLAVRDSPPTSSTTTSTPLADSSLSSSDDDDSHHFSDFRNPFYATQFPMCYALAATTITAYMLVIILFVTPRTFVDGGTLRLGGRGALTGRGTGSDKIGGRPWLQKVAALTVAISLTVATADTFRVAQQQYSWGIQNAKSMQQEVIGSNELKAIRLISDTFLWLAQAQTLIRIFPRQREKVLIKWVAFALITLDVIFTALNSWKYSDDGVSAPSNDNTFVHPVPAFSYLFQLALGILYAVWVLYYSLTKRRYAFYHPAMRNICVIAVLAIGSVIMPIVFFILDISKPGFAGWGDYVRWVGAAAASVVVWEWVERIEALERDEKRDGILGREVFDGDDTLEVNASDYPWLRKNDHRVSGSGSRDDDGEDGGGGGGGSGHLIQSANRGSGGGGGGGGGGGPSGSSAWPHSMSPGYQNGPPDGSQRIMAMSNILRPHMWPSRPAPVATPISRTDTGSAASTVYADLQDQQGDESPSPHEHPKHESSLSPGRTRASGSRWTVRARLEVFAANQAERIRERMRPTTDTDSLPVTIIPAPARQGTALQQVLEEEGEAGGGGADGDVDGARRRRRARRGGSRSRSRSPSGSHNDGGGTSSHRGSVEMAQLEGSRSRSGTSHSGPDGLPAGQPPLWPGVQSRLMYGDDDYSSYDGASVTDTLSTEDERRDGEGSRA</sequence>
<feature type="compositionally biased region" description="Gly residues" evidence="6">
    <location>
        <begin position="447"/>
        <end position="461"/>
    </location>
</feature>
<evidence type="ECO:0000313" key="9">
    <source>
        <dbReference type="Proteomes" id="UP000749293"/>
    </source>
</evidence>
<accession>A0A9P4YW72</accession>
<evidence type="ECO:0000256" key="4">
    <source>
        <dbReference type="ARBA" id="ARBA00023136"/>
    </source>
</evidence>
<dbReference type="GO" id="GO:0005886">
    <property type="term" value="C:plasma membrane"/>
    <property type="evidence" value="ECO:0007669"/>
    <property type="project" value="TreeGrafter"/>
</dbReference>
<feature type="transmembrane region" description="Helical" evidence="7">
    <location>
        <begin position="286"/>
        <end position="308"/>
    </location>
</feature>
<evidence type="ECO:0000256" key="3">
    <source>
        <dbReference type="ARBA" id="ARBA00022989"/>
    </source>
</evidence>
<keyword evidence="2 7" id="KW-0812">Transmembrane</keyword>
<reference evidence="8" key="1">
    <citation type="submission" date="2020-03" db="EMBL/GenBank/DDBJ databases">
        <title>Site-based positive gene gene selection in Geosmithia morbida across the United States reveals a broad range of putative effectors and factors for local host and environmental adapation.</title>
        <authorList>
            <person name="Onufrak A."/>
            <person name="Murdoch R.W."/>
            <person name="Gazis R."/>
            <person name="Huff M."/>
            <person name="Staton M."/>
            <person name="Klingeman W."/>
            <person name="Hadziabdic D."/>
        </authorList>
    </citation>
    <scope>NUCLEOTIDE SEQUENCE</scope>
    <source>
        <strain evidence="8">1262</strain>
    </source>
</reference>
<comment type="subcellular location">
    <subcellularLocation>
        <location evidence="1">Membrane</location>
        <topology evidence="1">Multi-pass membrane protein</topology>
    </subcellularLocation>
</comment>
<gene>
    <name evidence="8" type="ORF">GMORB2_6693</name>
</gene>
<feature type="compositionally biased region" description="Polar residues" evidence="6">
    <location>
        <begin position="544"/>
        <end position="556"/>
    </location>
</feature>
<feature type="region of interest" description="Disordered" evidence="6">
    <location>
        <begin position="525"/>
        <end position="556"/>
    </location>
</feature>
<keyword evidence="3 7" id="KW-1133">Transmembrane helix</keyword>
<feature type="compositionally biased region" description="Low complexity" evidence="6">
    <location>
        <begin position="67"/>
        <end position="87"/>
    </location>
</feature>
<proteinExistence type="inferred from homology"/>
<dbReference type="RefSeq" id="XP_035321797.1">
    <property type="nucleotide sequence ID" value="XM_035468663.1"/>
</dbReference>
<feature type="compositionally biased region" description="Basic and acidic residues" evidence="6">
    <location>
        <begin position="718"/>
        <end position="729"/>
    </location>
</feature>
<evidence type="ECO:0000256" key="6">
    <source>
        <dbReference type="SAM" id="MobiDB-lite"/>
    </source>
</evidence>
<feature type="transmembrane region" description="Helical" evidence="7">
    <location>
        <begin position="112"/>
        <end position="131"/>
    </location>
</feature>
<dbReference type="EMBL" id="JAANYQ010000007">
    <property type="protein sequence ID" value="KAF4123145.1"/>
    <property type="molecule type" value="Genomic_DNA"/>
</dbReference>
<feature type="compositionally biased region" description="Basic and acidic residues" evidence="6">
    <location>
        <begin position="533"/>
        <end position="543"/>
    </location>
</feature>
<dbReference type="PANTHER" id="PTHR35779:SF1">
    <property type="entry name" value="PH-RESPONSE REGULATOR PROTEIN PALH_RIM21"/>
    <property type="match status" value="1"/>
</dbReference>
<comment type="similarity">
    <text evidence="5">Belongs to the palH/RIM21 family.</text>
</comment>
<evidence type="ECO:0000256" key="5">
    <source>
        <dbReference type="ARBA" id="ARBA00038109"/>
    </source>
</evidence>
<dbReference type="InterPro" id="IPR014844">
    <property type="entry name" value="PalH"/>
</dbReference>
<feature type="region of interest" description="Disordered" evidence="6">
    <location>
        <begin position="574"/>
        <end position="729"/>
    </location>
</feature>
<protein>
    <submittedName>
        <fullName evidence="8">PalH/RIM21</fullName>
    </submittedName>
</protein>
<dbReference type="AlphaFoldDB" id="A0A9P4YW72"/>
<dbReference type="Proteomes" id="UP000749293">
    <property type="component" value="Unassembled WGS sequence"/>
</dbReference>
<dbReference type="GeneID" id="55972918"/>
<evidence type="ECO:0000256" key="1">
    <source>
        <dbReference type="ARBA" id="ARBA00004141"/>
    </source>
</evidence>
<feature type="region of interest" description="Disordered" evidence="6">
    <location>
        <begin position="66"/>
        <end position="93"/>
    </location>
</feature>
<keyword evidence="9" id="KW-1185">Reference proteome</keyword>
<evidence type="ECO:0000313" key="8">
    <source>
        <dbReference type="EMBL" id="KAF4123145.1"/>
    </source>
</evidence>
<organism evidence="8 9">
    <name type="scientific">Geosmithia morbida</name>
    <dbReference type="NCBI Taxonomy" id="1094350"/>
    <lineage>
        <taxon>Eukaryota</taxon>
        <taxon>Fungi</taxon>
        <taxon>Dikarya</taxon>
        <taxon>Ascomycota</taxon>
        <taxon>Pezizomycotina</taxon>
        <taxon>Sordariomycetes</taxon>
        <taxon>Hypocreomycetidae</taxon>
        <taxon>Hypocreales</taxon>
        <taxon>Bionectriaceae</taxon>
        <taxon>Geosmithia</taxon>
    </lineage>
</organism>
<dbReference type="Pfam" id="PF08733">
    <property type="entry name" value="PalH"/>
    <property type="match status" value="1"/>
</dbReference>
<keyword evidence="4 7" id="KW-0472">Membrane</keyword>
<evidence type="ECO:0000256" key="2">
    <source>
        <dbReference type="ARBA" id="ARBA00022692"/>
    </source>
</evidence>